<feature type="compositionally biased region" description="Basic and acidic residues" evidence="1">
    <location>
        <begin position="143"/>
        <end position="152"/>
    </location>
</feature>
<dbReference type="CTD" id="108696521"/>
<dbReference type="RefSeq" id="XP_041424979.1">
    <property type="nucleotide sequence ID" value="XM_041569045.1"/>
</dbReference>
<dbReference type="PANTHER" id="PTHR46810:SF1">
    <property type="entry name" value="INACTIVE POLYGLYCYLASE TTLL10"/>
    <property type="match status" value="1"/>
</dbReference>
<proteinExistence type="predicted"/>
<dbReference type="PANTHER" id="PTHR46810">
    <property type="entry name" value="INACTIVE POLYGLYCYLASE TTLL10"/>
    <property type="match status" value="1"/>
</dbReference>
<gene>
    <name evidence="3" type="primary">ttll10.L</name>
</gene>
<dbReference type="AlphaFoldDB" id="A0A8J1L7Q2"/>
<feature type="compositionally biased region" description="Polar residues" evidence="1">
    <location>
        <begin position="606"/>
        <end position="621"/>
    </location>
</feature>
<name>A0A8J1L7Q2_XENLA</name>
<feature type="compositionally biased region" description="Basic and acidic residues" evidence="1">
    <location>
        <begin position="80"/>
        <end position="101"/>
    </location>
</feature>
<organism evidence="2 3">
    <name type="scientific">Xenopus laevis</name>
    <name type="common">African clawed frog</name>
    <dbReference type="NCBI Taxonomy" id="8355"/>
    <lineage>
        <taxon>Eukaryota</taxon>
        <taxon>Metazoa</taxon>
        <taxon>Chordata</taxon>
        <taxon>Craniata</taxon>
        <taxon>Vertebrata</taxon>
        <taxon>Euteleostomi</taxon>
        <taxon>Amphibia</taxon>
        <taxon>Batrachia</taxon>
        <taxon>Anura</taxon>
        <taxon>Pipoidea</taxon>
        <taxon>Pipidae</taxon>
        <taxon>Xenopodinae</taxon>
        <taxon>Xenopus</taxon>
        <taxon>Xenopus</taxon>
    </lineage>
</organism>
<dbReference type="SUPFAM" id="SSF56059">
    <property type="entry name" value="Glutathione synthetase ATP-binding domain-like"/>
    <property type="match status" value="1"/>
</dbReference>
<dbReference type="InterPro" id="IPR004344">
    <property type="entry name" value="TTL/TTLL_fam"/>
</dbReference>
<dbReference type="OrthoDB" id="202825at2759"/>
<sequence>MGQDENRQTPEKNGTPSNGAGRMECNTAEESHETHLRGRIRRKADVKKDEKKSSLSIPKSPKKETIQREVVKSATKVRKTYKEKNLPDDSKSKETVEKQINETRPSSRGAEQRDPPTMSKVCDLEPLGEAKPEAATAKPKNSPGERKHEDSRGPGPFFYIGGGNGAQLVSAYCASKGWQRIFDSKREDYRLKWCEVKSSNTYYAFKTGEQIVYQIPNNKLLTSKIGLLNSLREYERVMQRLNRTRQVLHCYIFIHVFHQKNQLPYLTVECNSAVFWKLITYQFSIVYKYNTLFTVVAFLFPNRVLKMTDFFPETFRLDLKEERDTFFSLFKEGETWICKPTGLNQGRGIFLLKTQEQVSALKSQFQDLSDESTVKKSRFKCPQARITQRYIPNPLLLDERKFDVRSYMIIASTTPYFVFFSHGYVRLTCNNYDPKSDDLTGHLTNQYMQKKNPLYSELKEETVWGMERFNNYVNENFASAKGLPQDWVLNNFTKRMQQIMMHCFLSVKSKLDCRLGFFDLIGCDFLVDEDFKVWLLEMNCNPALHTNCEVLKEVIPGVVNETLDLALEVFTKSQKTQHIIPLNAQNRFVLLYNGESNEHVVKYSRSRTASPSKNPSQLQTESFREKPPKNTEKTPKKPKVSSDHGIVNVIKPANKSKTAQRATLAISPVQMIGKFSDFIPHAIKPKHRHELRASRMDGIQKKLVISTKGETNDTSTNPKAVAKIVFSGPQRLRILESRSHQYLNKSTHFPHVICSSLVDTNENSHVA</sequence>
<evidence type="ECO:0000313" key="2">
    <source>
        <dbReference type="Proteomes" id="UP000186698"/>
    </source>
</evidence>
<feature type="compositionally biased region" description="Basic and acidic residues" evidence="1">
    <location>
        <begin position="61"/>
        <end position="71"/>
    </location>
</feature>
<reference evidence="3" key="1">
    <citation type="submission" date="2025-08" db="UniProtKB">
        <authorList>
            <consortium name="RefSeq"/>
        </authorList>
    </citation>
    <scope>IDENTIFICATION</scope>
    <source>
        <strain evidence="3">J_2021</strain>
        <tissue evidence="3">Erythrocytes</tissue>
    </source>
</reference>
<dbReference type="Gene3D" id="3.30.470.20">
    <property type="entry name" value="ATP-grasp fold, B domain"/>
    <property type="match status" value="1"/>
</dbReference>
<feature type="region of interest" description="Disordered" evidence="1">
    <location>
        <begin position="1"/>
        <end position="155"/>
    </location>
</feature>
<evidence type="ECO:0000256" key="1">
    <source>
        <dbReference type="SAM" id="MobiDB-lite"/>
    </source>
</evidence>
<dbReference type="Pfam" id="PF03133">
    <property type="entry name" value="TTL"/>
    <property type="match status" value="1"/>
</dbReference>
<dbReference type="GeneID" id="108696521"/>
<feature type="region of interest" description="Disordered" evidence="1">
    <location>
        <begin position="603"/>
        <end position="642"/>
    </location>
</feature>
<dbReference type="InterPro" id="IPR027752">
    <property type="entry name" value="TTLL10"/>
</dbReference>
<dbReference type="GO" id="GO:0070737">
    <property type="term" value="F:protein-glycine ligase activity, elongating"/>
    <property type="evidence" value="ECO:0000318"/>
    <property type="project" value="GO_Central"/>
</dbReference>
<feature type="compositionally biased region" description="Basic and acidic residues" evidence="1">
    <location>
        <begin position="622"/>
        <end position="635"/>
    </location>
</feature>
<dbReference type="Proteomes" id="UP000186698">
    <property type="component" value="Chromosome 7L"/>
</dbReference>
<keyword evidence="2" id="KW-1185">Reference proteome</keyword>
<dbReference type="PROSITE" id="PS51221">
    <property type="entry name" value="TTL"/>
    <property type="match status" value="1"/>
</dbReference>
<dbReference type="KEGG" id="xla:108696521"/>
<accession>A0A8J1L7Q2</accession>
<feature type="compositionally biased region" description="Basic and acidic residues" evidence="1">
    <location>
        <begin position="1"/>
        <end position="10"/>
    </location>
</feature>
<protein>
    <submittedName>
        <fullName evidence="3">Protein polyglycylase TTLL10</fullName>
    </submittedName>
</protein>
<evidence type="ECO:0000313" key="3">
    <source>
        <dbReference type="RefSeq" id="XP_041424979.1"/>
    </source>
</evidence>